<keyword evidence="4" id="KW-1185">Reference proteome</keyword>
<comment type="similarity">
    <text evidence="1">Belongs to the short-chain dehydrogenases/reductases (SDR) family.</text>
</comment>
<organism evidence="3 4">
    <name type="scientific">Cladophialophora immunda</name>
    <dbReference type="NCBI Taxonomy" id="569365"/>
    <lineage>
        <taxon>Eukaryota</taxon>
        <taxon>Fungi</taxon>
        <taxon>Dikarya</taxon>
        <taxon>Ascomycota</taxon>
        <taxon>Pezizomycotina</taxon>
        <taxon>Eurotiomycetes</taxon>
        <taxon>Chaetothyriomycetidae</taxon>
        <taxon>Chaetothyriales</taxon>
        <taxon>Herpotrichiellaceae</taxon>
        <taxon>Cladophialophora</taxon>
    </lineage>
</organism>
<dbReference type="RefSeq" id="XP_016249962.1">
    <property type="nucleotide sequence ID" value="XM_016392443.1"/>
</dbReference>
<gene>
    <name evidence="3" type="ORF">PV07_05535</name>
</gene>
<protein>
    <submittedName>
        <fullName evidence="3">Uncharacterized protein</fullName>
    </submittedName>
</protein>
<name>A0A0D1ZP16_9EURO</name>
<keyword evidence="2" id="KW-0560">Oxidoreductase</keyword>
<dbReference type="SUPFAM" id="SSF51735">
    <property type="entry name" value="NAD(P)-binding Rossmann-fold domains"/>
    <property type="match status" value="1"/>
</dbReference>
<dbReference type="GO" id="GO:0016491">
    <property type="term" value="F:oxidoreductase activity"/>
    <property type="evidence" value="ECO:0007669"/>
    <property type="project" value="UniProtKB-KW"/>
</dbReference>
<dbReference type="PANTHER" id="PTHR42901:SF1">
    <property type="entry name" value="ALCOHOL DEHYDROGENASE"/>
    <property type="match status" value="1"/>
</dbReference>
<dbReference type="InterPro" id="IPR002347">
    <property type="entry name" value="SDR_fam"/>
</dbReference>
<sequence length="319" mass="35097">MTQRVHLDGRTPHDLSIYGSFTKGIYRDVYPTIDPRRPELSKNGKVVMITGASKGIGKDALAPVFAVAGARAIIITARKSTSLMDTAAKLRSINPSIEVLPLDLDISRESSISLAFKTISERFPEGVDILVSNAVSKTAADQWIATCDIEKWWDNDLTTNIRGSLLLTKYFLNQPTTPKDKSVKRKIVYVSSGISYIVNPGQSAYSFSKLIINQLAAYAHAESNEETQVQAVAVHPGIFVTDILEDIYRYYAVDTNELAGGVINWAASDEAQFMSGRYTTANWDITEILERKQEILDRNLLTTKLGGVEDGGYVAKVLG</sequence>
<dbReference type="AlphaFoldDB" id="A0A0D1ZP16"/>
<dbReference type="HOGENOM" id="CLU_010194_8_0_1"/>
<dbReference type="InterPro" id="IPR036291">
    <property type="entry name" value="NAD(P)-bd_dom_sf"/>
</dbReference>
<dbReference type="STRING" id="569365.A0A0D1ZP16"/>
<reference evidence="3 4" key="1">
    <citation type="submission" date="2015-01" db="EMBL/GenBank/DDBJ databases">
        <title>The Genome Sequence of Cladophialophora immunda CBS83496.</title>
        <authorList>
            <consortium name="The Broad Institute Genomics Platform"/>
            <person name="Cuomo C."/>
            <person name="de Hoog S."/>
            <person name="Gorbushina A."/>
            <person name="Stielow B."/>
            <person name="Teixiera M."/>
            <person name="Abouelleil A."/>
            <person name="Chapman S.B."/>
            <person name="Priest M."/>
            <person name="Young S.K."/>
            <person name="Wortman J."/>
            <person name="Nusbaum C."/>
            <person name="Birren B."/>
        </authorList>
    </citation>
    <scope>NUCLEOTIDE SEQUENCE [LARGE SCALE GENOMIC DNA]</scope>
    <source>
        <strain evidence="3 4">CBS 83496</strain>
    </source>
</reference>
<dbReference type="PRINTS" id="PR00081">
    <property type="entry name" value="GDHRDH"/>
</dbReference>
<evidence type="ECO:0000256" key="1">
    <source>
        <dbReference type="ARBA" id="ARBA00006484"/>
    </source>
</evidence>
<accession>A0A0D1ZP16</accession>
<evidence type="ECO:0000313" key="3">
    <source>
        <dbReference type="EMBL" id="KIW29746.1"/>
    </source>
</evidence>
<dbReference type="CDD" id="cd05233">
    <property type="entry name" value="SDR_c"/>
    <property type="match status" value="1"/>
</dbReference>
<dbReference type="OrthoDB" id="1933717at2759"/>
<dbReference type="Pfam" id="PF00106">
    <property type="entry name" value="adh_short"/>
    <property type="match status" value="1"/>
</dbReference>
<evidence type="ECO:0000313" key="4">
    <source>
        <dbReference type="Proteomes" id="UP000054466"/>
    </source>
</evidence>
<dbReference type="GeneID" id="27344729"/>
<dbReference type="PANTHER" id="PTHR42901">
    <property type="entry name" value="ALCOHOL DEHYDROGENASE"/>
    <property type="match status" value="1"/>
</dbReference>
<dbReference type="EMBL" id="KN847042">
    <property type="protein sequence ID" value="KIW29746.1"/>
    <property type="molecule type" value="Genomic_DNA"/>
</dbReference>
<dbReference type="VEuPathDB" id="FungiDB:PV07_05535"/>
<evidence type="ECO:0000256" key="2">
    <source>
        <dbReference type="ARBA" id="ARBA00023002"/>
    </source>
</evidence>
<dbReference type="Gene3D" id="3.40.50.720">
    <property type="entry name" value="NAD(P)-binding Rossmann-like Domain"/>
    <property type="match status" value="1"/>
</dbReference>
<proteinExistence type="inferred from homology"/>
<dbReference type="Proteomes" id="UP000054466">
    <property type="component" value="Unassembled WGS sequence"/>
</dbReference>